<evidence type="ECO:0000256" key="1">
    <source>
        <dbReference type="ARBA" id="ARBA00004370"/>
    </source>
</evidence>
<evidence type="ECO:0000259" key="5">
    <source>
        <dbReference type="Pfam" id="PF01094"/>
    </source>
</evidence>
<dbReference type="EMBL" id="BMAT01008641">
    <property type="protein sequence ID" value="GFR89969.1"/>
    <property type="molecule type" value="Genomic_DNA"/>
</dbReference>
<protein>
    <submittedName>
        <fullName evidence="6">Guanylate cyclase</fullName>
    </submittedName>
</protein>
<evidence type="ECO:0000256" key="4">
    <source>
        <dbReference type="ARBA" id="ARBA00023136"/>
    </source>
</evidence>
<feature type="domain" description="Receptor ligand binding region" evidence="5">
    <location>
        <begin position="26"/>
        <end position="126"/>
    </location>
</feature>
<keyword evidence="2" id="KW-0812">Transmembrane</keyword>
<dbReference type="InterPro" id="IPR028082">
    <property type="entry name" value="Peripla_BP_I"/>
</dbReference>
<organism evidence="6 7">
    <name type="scientific">Elysia marginata</name>
    <dbReference type="NCBI Taxonomy" id="1093978"/>
    <lineage>
        <taxon>Eukaryota</taxon>
        <taxon>Metazoa</taxon>
        <taxon>Spiralia</taxon>
        <taxon>Lophotrochozoa</taxon>
        <taxon>Mollusca</taxon>
        <taxon>Gastropoda</taxon>
        <taxon>Heterobranchia</taxon>
        <taxon>Euthyneura</taxon>
        <taxon>Panpulmonata</taxon>
        <taxon>Sacoglossa</taxon>
        <taxon>Placobranchoidea</taxon>
        <taxon>Plakobranchidae</taxon>
        <taxon>Elysia</taxon>
    </lineage>
</organism>
<dbReference type="Gene3D" id="3.40.50.2300">
    <property type="match status" value="1"/>
</dbReference>
<evidence type="ECO:0000313" key="6">
    <source>
        <dbReference type="EMBL" id="GFR89969.1"/>
    </source>
</evidence>
<dbReference type="AlphaFoldDB" id="A0AAV4GX43"/>
<evidence type="ECO:0000313" key="7">
    <source>
        <dbReference type="Proteomes" id="UP000762676"/>
    </source>
</evidence>
<evidence type="ECO:0000256" key="2">
    <source>
        <dbReference type="ARBA" id="ARBA00022692"/>
    </source>
</evidence>
<accession>A0AAV4GX43</accession>
<gene>
    <name evidence="6" type="ORF">ElyMa_004292900</name>
</gene>
<comment type="subcellular location">
    <subcellularLocation>
        <location evidence="1">Membrane</location>
    </subcellularLocation>
</comment>
<reference evidence="6 7" key="1">
    <citation type="journal article" date="2021" name="Elife">
        <title>Chloroplast acquisition without the gene transfer in kleptoplastic sea slugs, Plakobranchus ocellatus.</title>
        <authorList>
            <person name="Maeda T."/>
            <person name="Takahashi S."/>
            <person name="Yoshida T."/>
            <person name="Shimamura S."/>
            <person name="Takaki Y."/>
            <person name="Nagai Y."/>
            <person name="Toyoda A."/>
            <person name="Suzuki Y."/>
            <person name="Arimoto A."/>
            <person name="Ishii H."/>
            <person name="Satoh N."/>
            <person name="Nishiyama T."/>
            <person name="Hasebe M."/>
            <person name="Maruyama T."/>
            <person name="Minagawa J."/>
            <person name="Obokata J."/>
            <person name="Shigenobu S."/>
        </authorList>
    </citation>
    <scope>NUCLEOTIDE SEQUENCE [LARGE SCALE GENOMIC DNA]</scope>
</reference>
<dbReference type="GO" id="GO:0016020">
    <property type="term" value="C:membrane"/>
    <property type="evidence" value="ECO:0007669"/>
    <property type="project" value="UniProtKB-SubCell"/>
</dbReference>
<keyword evidence="3" id="KW-1133">Transmembrane helix</keyword>
<dbReference type="Pfam" id="PF01094">
    <property type="entry name" value="ANF_receptor"/>
    <property type="match status" value="1"/>
</dbReference>
<keyword evidence="4" id="KW-0472">Membrane</keyword>
<keyword evidence="7" id="KW-1185">Reference proteome</keyword>
<name>A0AAV4GX43_9GAST</name>
<sequence>MKAPQHLNENFAKKIISGCQHSYQKCDSPVVSDKTRFPTLARTQPPATHSVTSVIGLMKFYKWAKFSIIVEKIDLMPRAGLSLQSLARANNMTVNHFVNITGPYSPLIHSKELQTAIRDTYKTTRSEYTHFLDSANTAEIRLRRNGWTTF</sequence>
<dbReference type="Proteomes" id="UP000762676">
    <property type="component" value="Unassembled WGS sequence"/>
</dbReference>
<comment type="caution">
    <text evidence="6">The sequence shown here is derived from an EMBL/GenBank/DDBJ whole genome shotgun (WGS) entry which is preliminary data.</text>
</comment>
<dbReference type="InterPro" id="IPR001828">
    <property type="entry name" value="ANF_lig-bd_rcpt"/>
</dbReference>
<dbReference type="SUPFAM" id="SSF53822">
    <property type="entry name" value="Periplasmic binding protein-like I"/>
    <property type="match status" value="1"/>
</dbReference>
<evidence type="ECO:0000256" key="3">
    <source>
        <dbReference type="ARBA" id="ARBA00022989"/>
    </source>
</evidence>
<proteinExistence type="predicted"/>